<dbReference type="InterPro" id="IPR000601">
    <property type="entry name" value="PKD_dom"/>
</dbReference>
<feature type="compositionally biased region" description="Pro residues" evidence="1">
    <location>
        <begin position="68"/>
        <end position="77"/>
    </location>
</feature>
<dbReference type="PROSITE" id="PS50093">
    <property type="entry name" value="PKD"/>
    <property type="match status" value="1"/>
</dbReference>
<evidence type="ECO:0000259" key="2">
    <source>
        <dbReference type="PROSITE" id="PS50093"/>
    </source>
</evidence>
<evidence type="ECO:0000256" key="1">
    <source>
        <dbReference type="SAM" id="MobiDB-lite"/>
    </source>
</evidence>
<organism evidence="3 4">
    <name type="scientific">Microbacterium awajiense</name>
    <dbReference type="NCBI Taxonomy" id="415214"/>
    <lineage>
        <taxon>Bacteria</taxon>
        <taxon>Bacillati</taxon>
        <taxon>Actinomycetota</taxon>
        <taxon>Actinomycetes</taxon>
        <taxon>Micrococcales</taxon>
        <taxon>Microbacteriaceae</taxon>
        <taxon>Microbacterium</taxon>
    </lineage>
</organism>
<dbReference type="EMBL" id="BAAAYU010000001">
    <property type="protein sequence ID" value="GAA3623751.1"/>
    <property type="molecule type" value="Genomic_DNA"/>
</dbReference>
<gene>
    <name evidence="3" type="ORF">GCM10022200_02490</name>
</gene>
<protein>
    <recommendedName>
        <fullName evidence="2">PKD domain-containing protein</fullName>
    </recommendedName>
</protein>
<dbReference type="Proteomes" id="UP001501697">
    <property type="component" value="Unassembled WGS sequence"/>
</dbReference>
<name>A0ABP7A2Q5_9MICO</name>
<keyword evidence="4" id="KW-1185">Reference proteome</keyword>
<proteinExistence type="predicted"/>
<evidence type="ECO:0000313" key="3">
    <source>
        <dbReference type="EMBL" id="GAA3623751.1"/>
    </source>
</evidence>
<sequence length="252" mass="25297">MLSGVEIAALAALVVGLVTTPAPGCGSSTIWQNACTVSNSGTSVDLGASATRPGGSGGTTGPVTAVPPAAPTEPAPTPCGPICRPGYSVESPPDVTLADLASFVPARPLLSGEPAGFGVVGMPTNLVAAASEQWMPGTLLGWDVVVRFVPVGFVFDHGDGTSARSDTGGRPWASIPAAQFTPTDTSHVYRERGTYAVGVTVQYAASVDFGGGWRPVAGYVTSTTGGYDVQVVEVSTALVERSCAEDPTGPGC</sequence>
<reference evidence="4" key="1">
    <citation type="journal article" date="2019" name="Int. J. Syst. Evol. Microbiol.">
        <title>The Global Catalogue of Microorganisms (GCM) 10K type strain sequencing project: providing services to taxonomists for standard genome sequencing and annotation.</title>
        <authorList>
            <consortium name="The Broad Institute Genomics Platform"/>
            <consortium name="The Broad Institute Genome Sequencing Center for Infectious Disease"/>
            <person name="Wu L."/>
            <person name="Ma J."/>
        </authorList>
    </citation>
    <scope>NUCLEOTIDE SEQUENCE [LARGE SCALE GENOMIC DNA]</scope>
    <source>
        <strain evidence="4">JCM 16544</strain>
    </source>
</reference>
<feature type="region of interest" description="Disordered" evidence="1">
    <location>
        <begin position="46"/>
        <end position="77"/>
    </location>
</feature>
<comment type="caution">
    <text evidence="3">The sequence shown here is derived from an EMBL/GenBank/DDBJ whole genome shotgun (WGS) entry which is preliminary data.</text>
</comment>
<feature type="domain" description="PKD" evidence="2">
    <location>
        <begin position="150"/>
        <end position="206"/>
    </location>
</feature>
<accession>A0ABP7A2Q5</accession>
<evidence type="ECO:0000313" key="4">
    <source>
        <dbReference type="Proteomes" id="UP001501697"/>
    </source>
</evidence>